<protein>
    <submittedName>
        <fullName evidence="3">Uncharacterized protein</fullName>
    </submittedName>
</protein>
<name>A0AA36GBQ9_9BILA</name>
<feature type="signal peptide" evidence="2">
    <location>
        <begin position="1"/>
        <end position="21"/>
    </location>
</feature>
<feature type="compositionally biased region" description="Low complexity" evidence="1">
    <location>
        <begin position="154"/>
        <end position="166"/>
    </location>
</feature>
<feature type="non-terminal residue" evidence="3">
    <location>
        <position position="1"/>
    </location>
</feature>
<feature type="chain" id="PRO_5041306710" evidence="2">
    <location>
        <begin position="22"/>
        <end position="274"/>
    </location>
</feature>
<evidence type="ECO:0000256" key="1">
    <source>
        <dbReference type="SAM" id="MobiDB-lite"/>
    </source>
</evidence>
<gene>
    <name evidence="3" type="ORF">MSPICULIGERA_LOCUS24451</name>
</gene>
<feature type="region of interest" description="Disordered" evidence="1">
    <location>
        <begin position="126"/>
        <end position="173"/>
    </location>
</feature>
<proteinExistence type="predicted"/>
<reference evidence="3" key="1">
    <citation type="submission" date="2023-06" db="EMBL/GenBank/DDBJ databases">
        <authorList>
            <person name="Delattre M."/>
        </authorList>
    </citation>
    <scope>NUCLEOTIDE SEQUENCE</scope>
    <source>
        <strain evidence="3">AF72</strain>
    </source>
</reference>
<dbReference type="Proteomes" id="UP001177023">
    <property type="component" value="Unassembled WGS sequence"/>
</dbReference>
<keyword evidence="4" id="KW-1185">Reference proteome</keyword>
<sequence>MRLLFPFLLTVTTIFLRLCESRQLQARVWKRSEPYYFENGRIKSSRRLYRLHSPNSGRVQAARTFHRGHRNIHAPFTNESTLLGASPYSEERHNQDKLRENEKVIRDSRDYAHTLGRTTMRVKYFREMDPTTTPVPPKRSERPPPPKTGQILNQTTSGGSQRSQQQVEPSAMPVEKLKTKPAMPTADVVAQPAFIQPPPSQTFTMPPPAAPQFAPLPYQQQQSQLSPAAPPPFPMFAQQQQFGAPPPGAGPQFGGPLNGFQVSFITLIADPYVV</sequence>
<evidence type="ECO:0000313" key="4">
    <source>
        <dbReference type="Proteomes" id="UP001177023"/>
    </source>
</evidence>
<evidence type="ECO:0000256" key="2">
    <source>
        <dbReference type="SAM" id="SignalP"/>
    </source>
</evidence>
<organism evidence="3 4">
    <name type="scientific">Mesorhabditis spiculigera</name>
    <dbReference type="NCBI Taxonomy" id="96644"/>
    <lineage>
        <taxon>Eukaryota</taxon>
        <taxon>Metazoa</taxon>
        <taxon>Ecdysozoa</taxon>
        <taxon>Nematoda</taxon>
        <taxon>Chromadorea</taxon>
        <taxon>Rhabditida</taxon>
        <taxon>Rhabditina</taxon>
        <taxon>Rhabditomorpha</taxon>
        <taxon>Rhabditoidea</taxon>
        <taxon>Rhabditidae</taxon>
        <taxon>Mesorhabditinae</taxon>
        <taxon>Mesorhabditis</taxon>
    </lineage>
</organism>
<feature type="compositionally biased region" description="Low complexity" evidence="1">
    <location>
        <begin position="218"/>
        <end position="227"/>
    </location>
</feature>
<dbReference type="AlphaFoldDB" id="A0AA36GBQ9"/>
<keyword evidence="2" id="KW-0732">Signal</keyword>
<feature type="region of interest" description="Disordered" evidence="1">
    <location>
        <begin position="218"/>
        <end position="254"/>
    </location>
</feature>
<accession>A0AA36GBQ9</accession>
<dbReference type="EMBL" id="CATQJA010002708">
    <property type="protein sequence ID" value="CAJ0586446.1"/>
    <property type="molecule type" value="Genomic_DNA"/>
</dbReference>
<evidence type="ECO:0000313" key="3">
    <source>
        <dbReference type="EMBL" id="CAJ0586446.1"/>
    </source>
</evidence>
<comment type="caution">
    <text evidence="3">The sequence shown here is derived from an EMBL/GenBank/DDBJ whole genome shotgun (WGS) entry which is preliminary data.</text>
</comment>